<evidence type="ECO:0008006" key="3">
    <source>
        <dbReference type="Google" id="ProtNLM"/>
    </source>
</evidence>
<dbReference type="RefSeq" id="WP_406336575.1">
    <property type="nucleotide sequence ID" value="NZ_CP108188.1"/>
</dbReference>
<evidence type="ECO:0000313" key="2">
    <source>
        <dbReference type="Proteomes" id="UP001622594"/>
    </source>
</evidence>
<dbReference type="Gene3D" id="1.10.260.40">
    <property type="entry name" value="lambda repressor-like DNA-binding domains"/>
    <property type="match status" value="1"/>
</dbReference>
<name>A0ABZ1LH15_9ACTN</name>
<organism evidence="1 2">
    <name type="scientific">Streptomyces zaomyceticus</name>
    <dbReference type="NCBI Taxonomy" id="68286"/>
    <lineage>
        <taxon>Bacteria</taxon>
        <taxon>Bacillati</taxon>
        <taxon>Actinomycetota</taxon>
        <taxon>Actinomycetes</taxon>
        <taxon>Kitasatosporales</taxon>
        <taxon>Streptomycetaceae</taxon>
        <taxon>Streptomyces</taxon>
    </lineage>
</organism>
<gene>
    <name evidence="1" type="ORF">OG814_33130</name>
</gene>
<evidence type="ECO:0000313" key="1">
    <source>
        <dbReference type="EMBL" id="WTR73786.1"/>
    </source>
</evidence>
<sequence length="148" mass="15985">MSAPTGTSPLDFLATLVRQQRVALGYRSKEAAAEACGLSHMPYRNVEAGRAVSKLTYTKIEQGLKLSPGACQHVLDGGDSLLLADGTELIVRARVRNHDLSQFPDDLKNAVMGAASATAPDLSLREADEMTRQVLEYLRERGYPLKGG</sequence>
<proteinExistence type="predicted"/>
<dbReference type="EMBL" id="CP108188">
    <property type="protein sequence ID" value="WTR73786.1"/>
    <property type="molecule type" value="Genomic_DNA"/>
</dbReference>
<accession>A0ABZ1LH15</accession>
<protein>
    <recommendedName>
        <fullName evidence="3">HTH cro/C1-type domain-containing protein</fullName>
    </recommendedName>
</protein>
<keyword evidence="2" id="KW-1185">Reference proteome</keyword>
<dbReference type="Proteomes" id="UP001622594">
    <property type="component" value="Chromosome"/>
</dbReference>
<dbReference type="InterPro" id="IPR010982">
    <property type="entry name" value="Lambda_DNA-bd_dom_sf"/>
</dbReference>
<reference evidence="1 2" key="1">
    <citation type="submission" date="2022-10" db="EMBL/GenBank/DDBJ databases">
        <title>The complete genomes of actinobacterial strains from the NBC collection.</title>
        <authorList>
            <person name="Joergensen T.S."/>
            <person name="Alvarez Arevalo M."/>
            <person name="Sterndorff E.B."/>
            <person name="Faurdal D."/>
            <person name="Vuksanovic O."/>
            <person name="Mourched A.-S."/>
            <person name="Charusanti P."/>
            <person name="Shaw S."/>
            <person name="Blin K."/>
            <person name="Weber T."/>
        </authorList>
    </citation>
    <scope>NUCLEOTIDE SEQUENCE [LARGE SCALE GENOMIC DNA]</scope>
    <source>
        <strain evidence="1 2">NBC_00123</strain>
    </source>
</reference>